<sequence length="478" mass="53767">MNDFPYPKIQSFERLQVSDGLMINSERWRLAHEYHHQRQNVQFQSLFLPGIICGLGVVPIEPPADLPAKFRDGRWVQIQAGMAINLHGNFIVVPTPLDFRISTSAFEQEIETVYLVLSYVDPSKLKRSNGNEVIVETFRVNEKSTSLADTDIEICRIAITQETLEIKKPADLFAPAVSELDLRYRLQAKLRPQDTIHFACFSAGANSVAETKQNFKFLGQALTSLAPSLGMVEIIPELNIQSEFTPDQILPYHLIYLHSSHINALNESTQLSLREYVANGGSILLEIPIRDTKLEDLLAIQSELQNARAKLKKNLPPQITPRFTDGSDPSLRSELQEELDAIAIEIRSQTDELLNSFKSNLPIEAPLLNFAELERSHPLRSQPFLFSILPIILEHPIQILAGDGIIAVFGSLPSLFGGMIDGQAISREDIRVFQELGINILNYATQRYAMSRAMQLNPQSRNDMAPSSDQRRTTNMLL</sequence>
<keyword evidence="4" id="KW-1185">Reference proteome</keyword>
<dbReference type="RefSeq" id="WP_169364698.1">
    <property type="nucleotide sequence ID" value="NZ_JAAVJL010000002.1"/>
</dbReference>
<feature type="coiled-coil region" evidence="1">
    <location>
        <begin position="294"/>
        <end position="352"/>
    </location>
</feature>
<evidence type="ECO:0000313" key="4">
    <source>
        <dbReference type="Proteomes" id="UP000738376"/>
    </source>
</evidence>
<evidence type="ECO:0000256" key="2">
    <source>
        <dbReference type="SAM" id="MobiDB-lite"/>
    </source>
</evidence>
<dbReference type="EMBL" id="JAAVJL010000002">
    <property type="protein sequence ID" value="NMF59701.1"/>
    <property type="molecule type" value="Genomic_DNA"/>
</dbReference>
<accession>A0ABX1LWH4</accession>
<evidence type="ECO:0000313" key="3">
    <source>
        <dbReference type="EMBL" id="NMF59701.1"/>
    </source>
</evidence>
<evidence type="ECO:0008006" key="5">
    <source>
        <dbReference type="Google" id="ProtNLM"/>
    </source>
</evidence>
<proteinExistence type="predicted"/>
<organism evidence="3 4">
    <name type="scientific">Pseudanabaena yagii GIHE-NHR1</name>
    <dbReference type="NCBI Taxonomy" id="2722753"/>
    <lineage>
        <taxon>Bacteria</taxon>
        <taxon>Bacillati</taxon>
        <taxon>Cyanobacteriota</taxon>
        <taxon>Cyanophyceae</taxon>
        <taxon>Pseudanabaenales</taxon>
        <taxon>Pseudanabaenaceae</taxon>
        <taxon>Pseudanabaena</taxon>
        <taxon>Pseudanabaena yagii</taxon>
    </lineage>
</organism>
<keyword evidence="1" id="KW-0175">Coiled coil</keyword>
<reference evidence="3 4" key="1">
    <citation type="submission" date="2020-03" db="EMBL/GenBank/DDBJ databases">
        <title>Draft Genome Sequence of 2-Methylisoborneol Producing Pseudanabaena yagii Strain GIHE-NHR1 Isolated from North Han River in South Korea.</title>
        <authorList>
            <person name="Jeong J."/>
        </authorList>
    </citation>
    <scope>NUCLEOTIDE SEQUENCE [LARGE SCALE GENOMIC DNA]</scope>
    <source>
        <strain evidence="3 4">GIHE-NHR1</strain>
    </source>
</reference>
<gene>
    <name evidence="3" type="ORF">HC246_17170</name>
</gene>
<name>A0ABX1LWH4_9CYAN</name>
<evidence type="ECO:0000256" key="1">
    <source>
        <dbReference type="SAM" id="Coils"/>
    </source>
</evidence>
<feature type="region of interest" description="Disordered" evidence="2">
    <location>
        <begin position="457"/>
        <end position="478"/>
    </location>
</feature>
<comment type="caution">
    <text evidence="3">The sequence shown here is derived from an EMBL/GenBank/DDBJ whole genome shotgun (WGS) entry which is preliminary data.</text>
</comment>
<dbReference type="Proteomes" id="UP000738376">
    <property type="component" value="Unassembled WGS sequence"/>
</dbReference>
<protein>
    <recommendedName>
        <fullName evidence="5">DUF4159 domain-containing protein</fullName>
    </recommendedName>
</protein>